<evidence type="ECO:0000313" key="2">
    <source>
        <dbReference type="EMBL" id="KAF4614591.1"/>
    </source>
</evidence>
<keyword evidence="1" id="KW-0732">Signal</keyword>
<feature type="chain" id="PRO_5034046810" evidence="1">
    <location>
        <begin position="21"/>
        <end position="109"/>
    </location>
</feature>
<sequence>MQLTNVLAISALFFSTLVAALPGPVSMREPAGDLEEFFTRGTRHCSNIAKIKRPTRYEAEGCVPEKSKGFASMHNCKNKGGRAYMCVQSGQSFCTRNMNGDYENGECFL</sequence>
<comment type="caution">
    <text evidence="2">The sequence shown here is derived from an EMBL/GenBank/DDBJ whole genome shotgun (WGS) entry which is preliminary data.</text>
</comment>
<evidence type="ECO:0000256" key="1">
    <source>
        <dbReference type="SAM" id="SignalP"/>
    </source>
</evidence>
<proteinExistence type="predicted"/>
<gene>
    <name evidence="2" type="ORF">D9613_003442</name>
</gene>
<reference evidence="2 3" key="1">
    <citation type="submission" date="2019-12" db="EMBL/GenBank/DDBJ databases">
        <authorList>
            <person name="Floudas D."/>
            <person name="Bentzer J."/>
            <person name="Ahren D."/>
            <person name="Johansson T."/>
            <person name="Persson P."/>
            <person name="Tunlid A."/>
        </authorList>
    </citation>
    <scope>NUCLEOTIDE SEQUENCE [LARGE SCALE GENOMIC DNA]</scope>
    <source>
        <strain evidence="2 3">CBS 102.39</strain>
    </source>
</reference>
<keyword evidence="3" id="KW-1185">Reference proteome</keyword>
<feature type="signal peptide" evidence="1">
    <location>
        <begin position="1"/>
        <end position="20"/>
    </location>
</feature>
<protein>
    <submittedName>
        <fullName evidence="2">Uncharacterized protein</fullName>
    </submittedName>
</protein>
<name>A0A8H4VKX2_9AGAR</name>
<dbReference type="Proteomes" id="UP000521872">
    <property type="component" value="Unassembled WGS sequence"/>
</dbReference>
<accession>A0A8H4VKX2</accession>
<dbReference type="EMBL" id="JAACJL010000044">
    <property type="protein sequence ID" value="KAF4614591.1"/>
    <property type="molecule type" value="Genomic_DNA"/>
</dbReference>
<dbReference type="AlphaFoldDB" id="A0A8H4VKX2"/>
<organism evidence="2 3">
    <name type="scientific">Agrocybe pediades</name>
    <dbReference type="NCBI Taxonomy" id="84607"/>
    <lineage>
        <taxon>Eukaryota</taxon>
        <taxon>Fungi</taxon>
        <taxon>Dikarya</taxon>
        <taxon>Basidiomycota</taxon>
        <taxon>Agaricomycotina</taxon>
        <taxon>Agaricomycetes</taxon>
        <taxon>Agaricomycetidae</taxon>
        <taxon>Agaricales</taxon>
        <taxon>Agaricineae</taxon>
        <taxon>Strophariaceae</taxon>
        <taxon>Agrocybe</taxon>
    </lineage>
</organism>
<evidence type="ECO:0000313" key="3">
    <source>
        <dbReference type="Proteomes" id="UP000521872"/>
    </source>
</evidence>